<dbReference type="PANTHER" id="PTHR11654">
    <property type="entry name" value="OLIGOPEPTIDE TRANSPORTER-RELATED"/>
    <property type="match status" value="1"/>
</dbReference>
<protein>
    <recommendedName>
        <fullName evidence="9">Transmembrane protein</fullName>
    </recommendedName>
</protein>
<evidence type="ECO:0000313" key="8">
    <source>
        <dbReference type="Proteomes" id="UP000290289"/>
    </source>
</evidence>
<dbReference type="Gene3D" id="1.20.1250.20">
    <property type="entry name" value="MFS general substrate transporter like domains"/>
    <property type="match status" value="1"/>
</dbReference>
<evidence type="ECO:0000256" key="3">
    <source>
        <dbReference type="ARBA" id="ARBA00022692"/>
    </source>
</evidence>
<sequence>MEESKGAKSSKVIEDEENWVYDSSLDHKGNVPLRASTVLAVEDHDKQFTYNRTGGHKPALESFGADQFDDDHREERKQKMSFFNWWSFGLCCGLLLGVTVVVYVQDPAIAKRNQPHASDPAQLYETPKSEKVHGRLLYHTRKLR</sequence>
<organism evidence="7 8">
    <name type="scientific">Malus domestica</name>
    <name type="common">Apple</name>
    <name type="synonym">Pyrus malus</name>
    <dbReference type="NCBI Taxonomy" id="3750"/>
    <lineage>
        <taxon>Eukaryota</taxon>
        <taxon>Viridiplantae</taxon>
        <taxon>Streptophyta</taxon>
        <taxon>Embryophyta</taxon>
        <taxon>Tracheophyta</taxon>
        <taxon>Spermatophyta</taxon>
        <taxon>Magnoliopsida</taxon>
        <taxon>eudicotyledons</taxon>
        <taxon>Gunneridae</taxon>
        <taxon>Pentapetalae</taxon>
        <taxon>rosids</taxon>
        <taxon>fabids</taxon>
        <taxon>Rosales</taxon>
        <taxon>Rosaceae</taxon>
        <taxon>Amygdaloideae</taxon>
        <taxon>Maleae</taxon>
        <taxon>Malus</taxon>
    </lineage>
</organism>
<dbReference type="GO" id="GO:0022857">
    <property type="term" value="F:transmembrane transporter activity"/>
    <property type="evidence" value="ECO:0007669"/>
    <property type="project" value="InterPro"/>
</dbReference>
<name>A0A498IDT0_MALDO</name>
<dbReference type="EMBL" id="RDQH01000338">
    <property type="protein sequence ID" value="RXH81330.1"/>
    <property type="molecule type" value="Genomic_DNA"/>
</dbReference>
<evidence type="ECO:0000256" key="6">
    <source>
        <dbReference type="SAM" id="Phobius"/>
    </source>
</evidence>
<evidence type="ECO:0000256" key="2">
    <source>
        <dbReference type="ARBA" id="ARBA00005982"/>
    </source>
</evidence>
<comment type="similarity">
    <text evidence="2">Belongs to the major facilitator superfamily. Proton-dependent oligopeptide transporter (POT/PTR) (TC 2.A.17) family.</text>
</comment>
<gene>
    <name evidence="7" type="ORF">DVH24_006155</name>
</gene>
<evidence type="ECO:0000256" key="4">
    <source>
        <dbReference type="ARBA" id="ARBA00022989"/>
    </source>
</evidence>
<keyword evidence="8" id="KW-1185">Reference proteome</keyword>
<accession>A0A498IDT0</accession>
<comment type="subcellular location">
    <subcellularLocation>
        <location evidence="1">Membrane</location>
        <topology evidence="1">Multi-pass membrane protein</topology>
    </subcellularLocation>
</comment>
<evidence type="ECO:0000256" key="5">
    <source>
        <dbReference type="ARBA" id="ARBA00023136"/>
    </source>
</evidence>
<keyword evidence="4 6" id="KW-1133">Transmembrane helix</keyword>
<dbReference type="Proteomes" id="UP000290289">
    <property type="component" value="Chromosome 12"/>
</dbReference>
<keyword evidence="5 6" id="KW-0472">Membrane</keyword>
<dbReference type="InterPro" id="IPR000109">
    <property type="entry name" value="POT_fam"/>
</dbReference>
<proteinExistence type="inferred from homology"/>
<keyword evidence="3 6" id="KW-0812">Transmembrane</keyword>
<evidence type="ECO:0000313" key="7">
    <source>
        <dbReference type="EMBL" id="RXH81330.1"/>
    </source>
</evidence>
<dbReference type="AlphaFoldDB" id="A0A498IDT0"/>
<comment type="caution">
    <text evidence="7">The sequence shown here is derived from an EMBL/GenBank/DDBJ whole genome shotgun (WGS) entry which is preliminary data.</text>
</comment>
<feature type="transmembrane region" description="Helical" evidence="6">
    <location>
        <begin position="82"/>
        <end position="104"/>
    </location>
</feature>
<evidence type="ECO:0000256" key="1">
    <source>
        <dbReference type="ARBA" id="ARBA00004141"/>
    </source>
</evidence>
<dbReference type="InterPro" id="IPR036259">
    <property type="entry name" value="MFS_trans_sf"/>
</dbReference>
<dbReference type="GO" id="GO:0016020">
    <property type="term" value="C:membrane"/>
    <property type="evidence" value="ECO:0007669"/>
    <property type="project" value="UniProtKB-SubCell"/>
</dbReference>
<reference evidence="7 8" key="1">
    <citation type="submission" date="2018-10" db="EMBL/GenBank/DDBJ databases">
        <title>A high-quality apple genome assembly.</title>
        <authorList>
            <person name="Hu J."/>
        </authorList>
    </citation>
    <scope>NUCLEOTIDE SEQUENCE [LARGE SCALE GENOMIC DNA]</scope>
    <source>
        <strain evidence="8">cv. HFTH1</strain>
        <tissue evidence="7">Young leaf</tissue>
    </source>
</reference>
<dbReference type="Pfam" id="PF00854">
    <property type="entry name" value="PTR2"/>
    <property type="match status" value="1"/>
</dbReference>
<evidence type="ECO:0008006" key="9">
    <source>
        <dbReference type="Google" id="ProtNLM"/>
    </source>
</evidence>